<dbReference type="RefSeq" id="XP_005839898.1">
    <property type="nucleotide sequence ID" value="XM_005839841.1"/>
</dbReference>
<organism evidence="1">
    <name type="scientific">Guillardia theta (strain CCMP2712)</name>
    <name type="common">Cryptophyte</name>
    <dbReference type="NCBI Taxonomy" id="905079"/>
    <lineage>
        <taxon>Eukaryota</taxon>
        <taxon>Cryptophyceae</taxon>
        <taxon>Pyrenomonadales</taxon>
        <taxon>Geminigeraceae</taxon>
        <taxon>Guillardia</taxon>
    </lineage>
</organism>
<dbReference type="EnsemblProtists" id="EKX52918">
    <property type="protein sequence ID" value="EKX52918"/>
    <property type="gene ID" value="GUITHDRAFT_101368"/>
</dbReference>
<evidence type="ECO:0000313" key="3">
    <source>
        <dbReference type="Proteomes" id="UP000011087"/>
    </source>
</evidence>
<accession>L1JXV1</accession>
<proteinExistence type="predicted"/>
<name>L1JXV1_GUITC</name>
<dbReference type="KEGG" id="gtt:GUITHDRAFT_101368"/>
<dbReference type="AlphaFoldDB" id="L1JXV1"/>
<dbReference type="GeneID" id="17309563"/>
<reference evidence="3" key="2">
    <citation type="submission" date="2012-11" db="EMBL/GenBank/DDBJ databases">
        <authorList>
            <person name="Kuo A."/>
            <person name="Curtis B.A."/>
            <person name="Tanifuji G."/>
            <person name="Burki F."/>
            <person name="Gruber A."/>
            <person name="Irimia M."/>
            <person name="Maruyama S."/>
            <person name="Arias M.C."/>
            <person name="Ball S.G."/>
            <person name="Gile G.H."/>
            <person name="Hirakawa Y."/>
            <person name="Hopkins J.F."/>
            <person name="Rensing S.A."/>
            <person name="Schmutz J."/>
            <person name="Symeonidi A."/>
            <person name="Elias M."/>
            <person name="Eveleigh R.J."/>
            <person name="Herman E.K."/>
            <person name="Klute M.J."/>
            <person name="Nakayama T."/>
            <person name="Obornik M."/>
            <person name="Reyes-Prieto A."/>
            <person name="Armbrust E.V."/>
            <person name="Aves S.J."/>
            <person name="Beiko R.G."/>
            <person name="Coutinho P."/>
            <person name="Dacks J.B."/>
            <person name="Durnford D.G."/>
            <person name="Fast N.M."/>
            <person name="Green B.R."/>
            <person name="Grisdale C."/>
            <person name="Hempe F."/>
            <person name="Henrissat B."/>
            <person name="Hoppner M.P."/>
            <person name="Ishida K.-I."/>
            <person name="Kim E."/>
            <person name="Koreny L."/>
            <person name="Kroth P.G."/>
            <person name="Liu Y."/>
            <person name="Malik S.-B."/>
            <person name="Maier U.G."/>
            <person name="McRose D."/>
            <person name="Mock T."/>
            <person name="Neilson J.A."/>
            <person name="Onodera N.T."/>
            <person name="Poole A.M."/>
            <person name="Pritham E.J."/>
            <person name="Richards T.A."/>
            <person name="Rocap G."/>
            <person name="Roy S.W."/>
            <person name="Sarai C."/>
            <person name="Schaack S."/>
            <person name="Shirato S."/>
            <person name="Slamovits C.H."/>
            <person name="Spencer D.F."/>
            <person name="Suzuki S."/>
            <person name="Worden A.Z."/>
            <person name="Zauner S."/>
            <person name="Barry K."/>
            <person name="Bell C."/>
            <person name="Bharti A.K."/>
            <person name="Crow J.A."/>
            <person name="Grimwood J."/>
            <person name="Kramer R."/>
            <person name="Lindquist E."/>
            <person name="Lucas S."/>
            <person name="Salamov A."/>
            <person name="McFadden G.I."/>
            <person name="Lane C.E."/>
            <person name="Keeling P.J."/>
            <person name="Gray M.W."/>
            <person name="Grigoriev I.V."/>
            <person name="Archibald J.M."/>
        </authorList>
    </citation>
    <scope>NUCLEOTIDE SEQUENCE</scope>
    <source>
        <strain evidence="3">CCMP2712</strain>
    </source>
</reference>
<keyword evidence="3" id="KW-1185">Reference proteome</keyword>
<dbReference type="PaxDb" id="55529-EKX52918"/>
<dbReference type="Proteomes" id="UP000011087">
    <property type="component" value="Unassembled WGS sequence"/>
</dbReference>
<reference evidence="2" key="3">
    <citation type="submission" date="2016-03" db="UniProtKB">
        <authorList>
            <consortium name="EnsemblProtists"/>
        </authorList>
    </citation>
    <scope>IDENTIFICATION</scope>
</reference>
<protein>
    <submittedName>
        <fullName evidence="1 2">Uncharacterized protein</fullName>
    </submittedName>
</protein>
<dbReference type="HOGENOM" id="CLU_991924_0_0_1"/>
<evidence type="ECO:0000313" key="1">
    <source>
        <dbReference type="EMBL" id="EKX52918.1"/>
    </source>
</evidence>
<reference evidence="1 3" key="1">
    <citation type="journal article" date="2012" name="Nature">
        <title>Algal genomes reveal evolutionary mosaicism and the fate of nucleomorphs.</title>
        <authorList>
            <consortium name="DOE Joint Genome Institute"/>
            <person name="Curtis B.A."/>
            <person name="Tanifuji G."/>
            <person name="Burki F."/>
            <person name="Gruber A."/>
            <person name="Irimia M."/>
            <person name="Maruyama S."/>
            <person name="Arias M.C."/>
            <person name="Ball S.G."/>
            <person name="Gile G.H."/>
            <person name="Hirakawa Y."/>
            <person name="Hopkins J.F."/>
            <person name="Kuo A."/>
            <person name="Rensing S.A."/>
            <person name="Schmutz J."/>
            <person name="Symeonidi A."/>
            <person name="Elias M."/>
            <person name="Eveleigh R.J."/>
            <person name="Herman E.K."/>
            <person name="Klute M.J."/>
            <person name="Nakayama T."/>
            <person name="Obornik M."/>
            <person name="Reyes-Prieto A."/>
            <person name="Armbrust E.V."/>
            <person name="Aves S.J."/>
            <person name="Beiko R.G."/>
            <person name="Coutinho P."/>
            <person name="Dacks J.B."/>
            <person name="Durnford D.G."/>
            <person name="Fast N.M."/>
            <person name="Green B.R."/>
            <person name="Grisdale C.J."/>
            <person name="Hempel F."/>
            <person name="Henrissat B."/>
            <person name="Hoppner M.P."/>
            <person name="Ishida K."/>
            <person name="Kim E."/>
            <person name="Koreny L."/>
            <person name="Kroth P.G."/>
            <person name="Liu Y."/>
            <person name="Malik S.B."/>
            <person name="Maier U.G."/>
            <person name="McRose D."/>
            <person name="Mock T."/>
            <person name="Neilson J.A."/>
            <person name="Onodera N.T."/>
            <person name="Poole A.M."/>
            <person name="Pritham E.J."/>
            <person name="Richards T.A."/>
            <person name="Rocap G."/>
            <person name="Roy S.W."/>
            <person name="Sarai C."/>
            <person name="Schaack S."/>
            <person name="Shirato S."/>
            <person name="Slamovits C.H."/>
            <person name="Spencer D.F."/>
            <person name="Suzuki S."/>
            <person name="Worden A.Z."/>
            <person name="Zauner S."/>
            <person name="Barry K."/>
            <person name="Bell C."/>
            <person name="Bharti A.K."/>
            <person name="Crow J.A."/>
            <person name="Grimwood J."/>
            <person name="Kramer R."/>
            <person name="Lindquist E."/>
            <person name="Lucas S."/>
            <person name="Salamov A."/>
            <person name="McFadden G.I."/>
            <person name="Lane C.E."/>
            <person name="Keeling P.J."/>
            <person name="Gray M.W."/>
            <person name="Grigoriev I.V."/>
            <person name="Archibald J.M."/>
        </authorList>
    </citation>
    <scope>NUCLEOTIDE SEQUENCE</scope>
    <source>
        <strain evidence="1 3">CCMP2712</strain>
    </source>
</reference>
<sequence>MAPAWCYLEMPDRCVMISTDKFTFSNIMVPPNLKASLDSVQFEIIRTGSSPAPRAKIESLSKRTTVIVSSDGTENSLPWFCLCDLRNGDEIVVNHGEEEEVRLMFRVHASVCALTDGGKKETPSKTLVQCTPPMEGVKRRRLALGDDPPNLGSLVGRVCGGSWAGEEERAGGQAAGSVEALLRENEALRKALEENAMRMMQIEQGMKGVCQGLAHAVSDAARLVRSIRKEEEAGCDEDEMREQLIREVRKKFRPLYKTLVDFKGMIGLSDNDSEEDSGGRM</sequence>
<evidence type="ECO:0000313" key="2">
    <source>
        <dbReference type="EnsemblProtists" id="EKX52918"/>
    </source>
</evidence>
<gene>
    <name evidence="1" type="ORF">GUITHDRAFT_101368</name>
</gene>
<dbReference type="EMBL" id="JH992971">
    <property type="protein sequence ID" value="EKX52918.1"/>
    <property type="molecule type" value="Genomic_DNA"/>
</dbReference>